<proteinExistence type="predicted"/>
<evidence type="ECO:0000313" key="2">
    <source>
        <dbReference type="Proteomes" id="UP000762676"/>
    </source>
</evidence>
<organism evidence="1 2">
    <name type="scientific">Elysia marginata</name>
    <dbReference type="NCBI Taxonomy" id="1093978"/>
    <lineage>
        <taxon>Eukaryota</taxon>
        <taxon>Metazoa</taxon>
        <taxon>Spiralia</taxon>
        <taxon>Lophotrochozoa</taxon>
        <taxon>Mollusca</taxon>
        <taxon>Gastropoda</taxon>
        <taxon>Heterobranchia</taxon>
        <taxon>Euthyneura</taxon>
        <taxon>Panpulmonata</taxon>
        <taxon>Sacoglossa</taxon>
        <taxon>Placobranchoidea</taxon>
        <taxon>Plakobranchidae</taxon>
        <taxon>Elysia</taxon>
    </lineage>
</organism>
<dbReference type="AlphaFoldDB" id="A0AAV4H119"/>
<evidence type="ECO:0000313" key="1">
    <source>
        <dbReference type="EMBL" id="GFR91209.1"/>
    </source>
</evidence>
<reference evidence="1 2" key="1">
    <citation type="journal article" date="2021" name="Elife">
        <title>Chloroplast acquisition without the gene transfer in kleptoplastic sea slugs, Plakobranchus ocellatus.</title>
        <authorList>
            <person name="Maeda T."/>
            <person name="Takahashi S."/>
            <person name="Yoshida T."/>
            <person name="Shimamura S."/>
            <person name="Takaki Y."/>
            <person name="Nagai Y."/>
            <person name="Toyoda A."/>
            <person name="Suzuki Y."/>
            <person name="Arimoto A."/>
            <person name="Ishii H."/>
            <person name="Satoh N."/>
            <person name="Nishiyama T."/>
            <person name="Hasebe M."/>
            <person name="Maruyama T."/>
            <person name="Minagawa J."/>
            <person name="Obokata J."/>
            <person name="Shigenobu S."/>
        </authorList>
    </citation>
    <scope>NUCLEOTIDE SEQUENCE [LARGE SCALE GENOMIC DNA]</scope>
</reference>
<dbReference type="Proteomes" id="UP000762676">
    <property type="component" value="Unassembled WGS sequence"/>
</dbReference>
<protein>
    <submittedName>
        <fullName evidence="1">Uncharacterized protein</fullName>
    </submittedName>
</protein>
<accession>A0AAV4H119</accession>
<comment type="caution">
    <text evidence="1">The sequence shown here is derived from an EMBL/GenBank/DDBJ whole genome shotgun (WGS) entry which is preliminary data.</text>
</comment>
<keyword evidence="2" id="KW-1185">Reference proteome</keyword>
<sequence>MSRDKLSMERKKKRDRICKSFEEEGVTERAQQKTTLEDLKQAIYETPVQTQIKLVSDDTASKTFKLPHAGFENSTQAILSGLLVPEELSTNVGQVTPVADFFYRPGRGNCRVFLSRCSSGIFGSHT</sequence>
<gene>
    <name evidence="1" type="ORF">ElyMa_000837900</name>
</gene>
<name>A0AAV4H119_9GAST</name>
<dbReference type="EMBL" id="BMAT01001716">
    <property type="protein sequence ID" value="GFR91209.1"/>
    <property type="molecule type" value="Genomic_DNA"/>
</dbReference>